<evidence type="ECO:0000256" key="1">
    <source>
        <dbReference type="ARBA" id="ARBA00010396"/>
    </source>
</evidence>
<dbReference type="AlphaFoldDB" id="H6Q5A3"/>
<keyword evidence="5 6" id="KW-0949">S-adenosyl-L-methionine</keyword>
<evidence type="ECO:0000313" key="8">
    <source>
        <dbReference type="Proteomes" id="UP000009061"/>
    </source>
</evidence>
<dbReference type="Gene3D" id="1.10.150.170">
    <property type="entry name" value="Putative methyltransferase TM0872, insert domain"/>
    <property type="match status" value="1"/>
</dbReference>
<dbReference type="PANTHER" id="PTHR11265">
    <property type="entry name" value="S-ADENOSYL-METHYLTRANSFERASE MRAW"/>
    <property type="match status" value="1"/>
</dbReference>
<dbReference type="GO" id="GO:0070475">
    <property type="term" value="P:rRNA base methylation"/>
    <property type="evidence" value="ECO:0007669"/>
    <property type="project" value="UniProtKB-UniRule"/>
</dbReference>
<organism evidence="7 8">
    <name type="scientific">Wigglesworthia glossinidia endosymbiont of Glossina morsitans morsitans</name>
    <name type="common">Yale colony</name>
    <dbReference type="NCBI Taxonomy" id="1142511"/>
    <lineage>
        <taxon>Bacteria</taxon>
        <taxon>Pseudomonadati</taxon>
        <taxon>Pseudomonadota</taxon>
        <taxon>Gammaproteobacteria</taxon>
        <taxon>Enterobacterales</taxon>
        <taxon>Erwiniaceae</taxon>
        <taxon>Wigglesworthia</taxon>
    </lineage>
</organism>
<comment type="similarity">
    <text evidence="1 6">Belongs to the methyltransferase superfamily. RsmH family.</text>
</comment>
<keyword evidence="4 6" id="KW-0808">Transferase</keyword>
<dbReference type="RefSeq" id="WP_014354325.1">
    <property type="nucleotide sequence ID" value="NC_016893.1"/>
</dbReference>
<evidence type="ECO:0000256" key="6">
    <source>
        <dbReference type="HAMAP-Rule" id="MF_01007"/>
    </source>
</evidence>
<dbReference type="PIRSF" id="PIRSF004486">
    <property type="entry name" value="MraW"/>
    <property type="match status" value="1"/>
</dbReference>
<accession>H6Q5A3</accession>
<dbReference type="Pfam" id="PF01795">
    <property type="entry name" value="Methyltransf_5"/>
    <property type="match status" value="1"/>
</dbReference>
<dbReference type="GO" id="GO:0071424">
    <property type="term" value="F:rRNA (cytosine-N4-)-methyltransferase activity"/>
    <property type="evidence" value="ECO:0007669"/>
    <property type="project" value="UniProtKB-UniRule"/>
</dbReference>
<dbReference type="SUPFAM" id="SSF53335">
    <property type="entry name" value="S-adenosyl-L-methionine-dependent methyltransferases"/>
    <property type="match status" value="1"/>
</dbReference>
<evidence type="ECO:0000256" key="3">
    <source>
        <dbReference type="ARBA" id="ARBA00022603"/>
    </source>
</evidence>
<feature type="binding site" evidence="6">
    <location>
        <position position="50"/>
    </location>
    <ligand>
        <name>S-adenosyl-L-methionine</name>
        <dbReference type="ChEBI" id="CHEBI:59789"/>
    </ligand>
</feature>
<dbReference type="InterPro" id="IPR023397">
    <property type="entry name" value="SAM-dep_MeTrfase_MraW_recog"/>
</dbReference>
<evidence type="ECO:0000256" key="2">
    <source>
        <dbReference type="ARBA" id="ARBA00022552"/>
    </source>
</evidence>
<dbReference type="InterPro" id="IPR029063">
    <property type="entry name" value="SAM-dependent_MTases_sf"/>
</dbReference>
<dbReference type="eggNOG" id="COG0275">
    <property type="taxonomic scope" value="Bacteria"/>
</dbReference>
<gene>
    <name evidence="7" type="primary">mraW</name>
    <name evidence="6" type="synonym">rsmH</name>
    <name evidence="7" type="synonym">yabC</name>
    <name evidence="7" type="ORF">WIGMOR_0572</name>
</gene>
<comment type="catalytic activity">
    <reaction evidence="6">
        <text>cytidine(1402) in 16S rRNA + S-adenosyl-L-methionine = N(4)-methylcytidine(1402) in 16S rRNA + S-adenosyl-L-homocysteine + H(+)</text>
        <dbReference type="Rhea" id="RHEA:42928"/>
        <dbReference type="Rhea" id="RHEA-COMP:10286"/>
        <dbReference type="Rhea" id="RHEA-COMP:10287"/>
        <dbReference type="ChEBI" id="CHEBI:15378"/>
        <dbReference type="ChEBI" id="CHEBI:57856"/>
        <dbReference type="ChEBI" id="CHEBI:59789"/>
        <dbReference type="ChEBI" id="CHEBI:74506"/>
        <dbReference type="ChEBI" id="CHEBI:82748"/>
        <dbReference type="EC" id="2.1.1.199"/>
    </reaction>
</comment>
<evidence type="ECO:0000256" key="4">
    <source>
        <dbReference type="ARBA" id="ARBA00022679"/>
    </source>
</evidence>
<dbReference type="STRING" id="1142511.WIGMOR_0572"/>
<reference evidence="7 8" key="1">
    <citation type="journal article" date="2012" name="MBio">
        <title>Insight into the transmission biology and species-specific functional capabilities of tsetse (Diptera: glossinidae) obligate symbiont wigglesworthia.</title>
        <authorList>
            <person name="Rio R.V."/>
            <person name="Symula R.E."/>
            <person name="Wang J."/>
            <person name="Lohs C."/>
            <person name="Wu Y.N."/>
            <person name="Snyder A.K."/>
            <person name="Bjornson R.D."/>
            <person name="Oshima K."/>
            <person name="Biehl B.S."/>
            <person name="Perna N.T."/>
            <person name="Hattori M."/>
            <person name="Aksoy S."/>
        </authorList>
    </citation>
    <scope>NUCLEOTIDE SEQUENCE [LARGE SCALE GENOMIC DNA]</scope>
    <source>
        <strain evidence="7">WGM</strain>
    </source>
</reference>
<dbReference type="EC" id="2.1.1.199" evidence="6"/>
<feature type="binding site" evidence="6">
    <location>
        <position position="96"/>
    </location>
    <ligand>
        <name>S-adenosyl-L-methionine</name>
        <dbReference type="ChEBI" id="CHEBI:59789"/>
    </ligand>
</feature>
<dbReference type="Gene3D" id="3.40.50.150">
    <property type="entry name" value="Vaccinia Virus protein VP39"/>
    <property type="match status" value="1"/>
</dbReference>
<name>H6Q5A3_WIGGL</name>
<proteinExistence type="inferred from homology"/>
<evidence type="ECO:0000313" key="7">
    <source>
        <dbReference type="EMBL" id="AFA41386.1"/>
    </source>
</evidence>
<keyword evidence="6" id="KW-0963">Cytoplasm</keyword>
<feature type="binding site" evidence="6">
    <location>
        <position position="74"/>
    </location>
    <ligand>
        <name>S-adenosyl-L-methionine</name>
        <dbReference type="ChEBI" id="CHEBI:59789"/>
    </ligand>
</feature>
<protein>
    <recommendedName>
        <fullName evidence="6">Ribosomal RNA small subunit methyltransferase H</fullName>
        <ecNumber evidence="6">2.1.1.199</ecNumber>
    </recommendedName>
    <alternativeName>
        <fullName evidence="6">16S rRNA m(4)C1402 methyltransferase</fullName>
    </alternativeName>
    <alternativeName>
        <fullName evidence="6">rRNA (cytosine-N(4)-)-methyltransferase RsmH</fullName>
    </alternativeName>
</protein>
<dbReference type="OrthoDB" id="9806637at2"/>
<dbReference type="PANTHER" id="PTHR11265:SF0">
    <property type="entry name" value="12S RRNA N4-METHYLCYTIDINE METHYLTRANSFERASE"/>
    <property type="match status" value="1"/>
</dbReference>
<dbReference type="NCBIfam" id="TIGR00006">
    <property type="entry name" value="16S rRNA (cytosine(1402)-N(4))-methyltransferase RsmH"/>
    <property type="match status" value="1"/>
</dbReference>
<comment type="function">
    <text evidence="6">Specifically methylates the N4 position of cytidine in position 1402 (C1402) of 16S rRNA.</text>
</comment>
<dbReference type="Proteomes" id="UP000009061">
    <property type="component" value="Chromosome"/>
</dbReference>
<keyword evidence="8" id="KW-1185">Reference proteome</keyword>
<sequence>MHIPVMLNEVIHVINIIPSGTYIDATFGGGGHTKKILSKLNSQGQIIVIDRDPLAIKIASNLQDPRIKVIHGNFSSITQYAKKYNLIGKVNGILFDFGISSFQIDDKNRGFSFLQDGPLDMRMNNMHGISAADWINRAKLSEIYFVLKNFGEERYAKKIAQAIIENKKRKLITKTSELSSIICNTCGIYYQKNKHPARRSFQAIRIHINNELKEIKETLKQILTLLKENGRIVFISFHSLEDRIIKNFINYNSKIQIHPHNLPILESQIQKKFPVKLKKFKKIKPSQQEISNNLRSKSAILRFVEKI</sequence>
<dbReference type="HAMAP" id="MF_01007">
    <property type="entry name" value="16SrRNA_methyltr_H"/>
    <property type="match status" value="1"/>
</dbReference>
<evidence type="ECO:0000256" key="5">
    <source>
        <dbReference type="ARBA" id="ARBA00022691"/>
    </source>
</evidence>
<keyword evidence="3 6" id="KW-0489">Methyltransferase</keyword>
<keyword evidence="2 6" id="KW-0698">rRNA processing</keyword>
<dbReference type="SUPFAM" id="SSF81799">
    <property type="entry name" value="Putative methyltransferase TM0872, insert domain"/>
    <property type="match status" value="1"/>
</dbReference>
<dbReference type="InterPro" id="IPR002903">
    <property type="entry name" value="RsmH"/>
</dbReference>
<dbReference type="KEGG" id="wgl:WIGMOR_0572"/>
<dbReference type="GO" id="GO:0005737">
    <property type="term" value="C:cytoplasm"/>
    <property type="evidence" value="ECO:0007669"/>
    <property type="project" value="UniProtKB-SubCell"/>
</dbReference>
<comment type="subcellular location">
    <subcellularLocation>
        <location evidence="6">Cytoplasm</location>
    </subcellularLocation>
</comment>
<dbReference type="HOGENOM" id="CLU_038422_2_0_6"/>
<feature type="binding site" evidence="6">
    <location>
        <position position="103"/>
    </location>
    <ligand>
        <name>S-adenosyl-L-methionine</name>
        <dbReference type="ChEBI" id="CHEBI:59789"/>
    </ligand>
</feature>
<feature type="binding site" evidence="6">
    <location>
        <begin position="30"/>
        <end position="32"/>
    </location>
    <ligand>
        <name>S-adenosyl-L-methionine</name>
        <dbReference type="ChEBI" id="CHEBI:59789"/>
    </ligand>
</feature>
<dbReference type="EMBL" id="CP003315">
    <property type="protein sequence ID" value="AFA41386.1"/>
    <property type="molecule type" value="Genomic_DNA"/>
</dbReference>